<comment type="caution">
    <text evidence="1">The sequence shown here is derived from an EMBL/GenBank/DDBJ whole genome shotgun (WGS) entry which is preliminary data.</text>
</comment>
<sequence>MAQLKSGLELKDGETLVMELEAELWATSANPFAQALGAVRRFFAMIFGFRHKGFLVITDKRVVEVYNAISCYVFNTGRRVKYLLPTSVKEVGYTKEATCGCFCPSYHLYYESFTQSTSVLLSATSDAEAQKVVDCFYSAISN</sequence>
<dbReference type="Proteomes" id="UP000823638">
    <property type="component" value="Unassembled WGS sequence"/>
</dbReference>
<protein>
    <submittedName>
        <fullName evidence="1">Uncharacterized protein</fullName>
    </submittedName>
</protein>
<accession>A0A9D9N2R9</accession>
<reference evidence="1" key="2">
    <citation type="journal article" date="2021" name="PeerJ">
        <title>Extensive microbial diversity within the chicken gut microbiome revealed by metagenomics and culture.</title>
        <authorList>
            <person name="Gilroy R."/>
            <person name="Ravi A."/>
            <person name="Getino M."/>
            <person name="Pursley I."/>
            <person name="Horton D.L."/>
            <person name="Alikhan N.F."/>
            <person name="Baker D."/>
            <person name="Gharbi K."/>
            <person name="Hall N."/>
            <person name="Watson M."/>
            <person name="Adriaenssens E.M."/>
            <person name="Foster-Nyarko E."/>
            <person name="Jarju S."/>
            <person name="Secka A."/>
            <person name="Antonio M."/>
            <person name="Oren A."/>
            <person name="Chaudhuri R.R."/>
            <person name="La Ragione R."/>
            <person name="Hildebrand F."/>
            <person name="Pallen M.J."/>
        </authorList>
    </citation>
    <scope>NUCLEOTIDE SEQUENCE</scope>
    <source>
        <strain evidence="1">10532</strain>
    </source>
</reference>
<dbReference type="EMBL" id="JADIMM010000097">
    <property type="protein sequence ID" value="MBO8458237.1"/>
    <property type="molecule type" value="Genomic_DNA"/>
</dbReference>
<reference evidence="1" key="1">
    <citation type="submission" date="2020-10" db="EMBL/GenBank/DDBJ databases">
        <authorList>
            <person name="Gilroy R."/>
        </authorList>
    </citation>
    <scope>NUCLEOTIDE SEQUENCE</scope>
    <source>
        <strain evidence="1">10532</strain>
    </source>
</reference>
<evidence type="ECO:0000313" key="1">
    <source>
        <dbReference type="EMBL" id="MBO8458237.1"/>
    </source>
</evidence>
<organism evidence="1 2">
    <name type="scientific">Candidatus Gallitreponema excrementavium</name>
    <dbReference type="NCBI Taxonomy" id="2840840"/>
    <lineage>
        <taxon>Bacteria</taxon>
        <taxon>Pseudomonadati</taxon>
        <taxon>Spirochaetota</taxon>
        <taxon>Spirochaetia</taxon>
        <taxon>Spirochaetales</taxon>
        <taxon>Candidatus Gallitreponema</taxon>
    </lineage>
</organism>
<dbReference type="AlphaFoldDB" id="A0A9D9N2R9"/>
<evidence type="ECO:0000313" key="2">
    <source>
        <dbReference type="Proteomes" id="UP000823638"/>
    </source>
</evidence>
<name>A0A9D9N2R9_9SPIR</name>
<proteinExistence type="predicted"/>
<gene>
    <name evidence="1" type="ORF">IAA81_08450</name>
</gene>